<name>A0A7I8KR72_SPIIN</name>
<keyword evidence="2" id="KW-1185">Reference proteome</keyword>
<evidence type="ECO:0000313" key="1">
    <source>
        <dbReference type="EMBL" id="CAA7400329.1"/>
    </source>
</evidence>
<gene>
    <name evidence="1" type="ORF">SI8410_08011007</name>
</gene>
<protein>
    <submittedName>
        <fullName evidence="1">Uncharacterized protein</fullName>
    </submittedName>
</protein>
<sequence length="29" mass="3090">MGRPLLIHGAPPTGNSALFLPIISCIIWT</sequence>
<dbReference type="Proteomes" id="UP000663760">
    <property type="component" value="Chromosome 8"/>
</dbReference>
<accession>A0A7I8KR72</accession>
<proteinExistence type="predicted"/>
<dbReference type="EMBL" id="LR746271">
    <property type="protein sequence ID" value="CAA7400329.1"/>
    <property type="molecule type" value="Genomic_DNA"/>
</dbReference>
<reference evidence="1" key="1">
    <citation type="submission" date="2020-02" db="EMBL/GenBank/DDBJ databases">
        <authorList>
            <person name="Scholz U."/>
            <person name="Mascher M."/>
            <person name="Fiebig A."/>
        </authorList>
    </citation>
    <scope>NUCLEOTIDE SEQUENCE</scope>
</reference>
<dbReference type="AlphaFoldDB" id="A0A7I8KR72"/>
<organism evidence="1 2">
    <name type="scientific">Spirodela intermedia</name>
    <name type="common">Intermediate duckweed</name>
    <dbReference type="NCBI Taxonomy" id="51605"/>
    <lineage>
        <taxon>Eukaryota</taxon>
        <taxon>Viridiplantae</taxon>
        <taxon>Streptophyta</taxon>
        <taxon>Embryophyta</taxon>
        <taxon>Tracheophyta</taxon>
        <taxon>Spermatophyta</taxon>
        <taxon>Magnoliopsida</taxon>
        <taxon>Liliopsida</taxon>
        <taxon>Araceae</taxon>
        <taxon>Lemnoideae</taxon>
        <taxon>Spirodela</taxon>
    </lineage>
</organism>
<evidence type="ECO:0000313" key="2">
    <source>
        <dbReference type="Proteomes" id="UP000663760"/>
    </source>
</evidence>